<evidence type="ECO:0000256" key="2">
    <source>
        <dbReference type="ARBA" id="ARBA00009457"/>
    </source>
</evidence>
<dbReference type="EMBL" id="UYRU01065118">
    <property type="protein sequence ID" value="VDN16233.1"/>
    <property type="molecule type" value="Genomic_DNA"/>
</dbReference>
<keyword evidence="3" id="KW-0812">Transmembrane</keyword>
<organism evidence="6 7">
    <name type="scientific">Dibothriocephalus latus</name>
    <name type="common">Fish tapeworm</name>
    <name type="synonym">Diphyllobothrium latum</name>
    <dbReference type="NCBI Taxonomy" id="60516"/>
    <lineage>
        <taxon>Eukaryota</taxon>
        <taxon>Metazoa</taxon>
        <taxon>Spiralia</taxon>
        <taxon>Lophotrochozoa</taxon>
        <taxon>Platyhelminthes</taxon>
        <taxon>Cestoda</taxon>
        <taxon>Eucestoda</taxon>
        <taxon>Diphyllobothriidea</taxon>
        <taxon>Diphyllobothriidae</taxon>
        <taxon>Dibothriocephalus</taxon>
    </lineage>
</organism>
<name>A0A3P7LYV8_DIBLA</name>
<dbReference type="PANTHER" id="PTHR10926">
    <property type="entry name" value="CELL CYCLE CONTROL PROTEIN 50"/>
    <property type="match status" value="1"/>
</dbReference>
<proteinExistence type="inferred from homology"/>
<keyword evidence="7" id="KW-1185">Reference proteome</keyword>
<dbReference type="PANTHER" id="PTHR10926:SF0">
    <property type="entry name" value="CDC50, ISOFORM A"/>
    <property type="match status" value="1"/>
</dbReference>
<dbReference type="Pfam" id="PF03381">
    <property type="entry name" value="CDC50"/>
    <property type="match status" value="1"/>
</dbReference>
<comment type="subcellular location">
    <subcellularLocation>
        <location evidence="1">Membrane</location>
        <topology evidence="1">Multi-pass membrane protein</topology>
    </subcellularLocation>
</comment>
<accession>A0A3P7LYV8</accession>
<dbReference type="GO" id="GO:0005783">
    <property type="term" value="C:endoplasmic reticulum"/>
    <property type="evidence" value="ECO:0007669"/>
    <property type="project" value="TreeGrafter"/>
</dbReference>
<dbReference type="GO" id="GO:0005794">
    <property type="term" value="C:Golgi apparatus"/>
    <property type="evidence" value="ECO:0007669"/>
    <property type="project" value="TreeGrafter"/>
</dbReference>
<dbReference type="InterPro" id="IPR005045">
    <property type="entry name" value="CDC50/LEM3_fam"/>
</dbReference>
<reference evidence="6 7" key="1">
    <citation type="submission" date="2018-11" db="EMBL/GenBank/DDBJ databases">
        <authorList>
            <consortium name="Pathogen Informatics"/>
        </authorList>
    </citation>
    <scope>NUCLEOTIDE SEQUENCE [LARGE SCALE GENOMIC DNA]</scope>
</reference>
<keyword evidence="5" id="KW-0472">Membrane</keyword>
<dbReference type="GO" id="GO:0005886">
    <property type="term" value="C:plasma membrane"/>
    <property type="evidence" value="ECO:0007669"/>
    <property type="project" value="TreeGrafter"/>
</dbReference>
<evidence type="ECO:0000256" key="1">
    <source>
        <dbReference type="ARBA" id="ARBA00004141"/>
    </source>
</evidence>
<dbReference type="Proteomes" id="UP000281553">
    <property type="component" value="Unassembled WGS sequence"/>
</dbReference>
<protein>
    <submittedName>
        <fullName evidence="6">Uncharacterized protein</fullName>
    </submittedName>
</protein>
<evidence type="ECO:0000256" key="3">
    <source>
        <dbReference type="ARBA" id="ARBA00022692"/>
    </source>
</evidence>
<evidence type="ECO:0000313" key="7">
    <source>
        <dbReference type="Proteomes" id="UP000281553"/>
    </source>
</evidence>
<evidence type="ECO:0000256" key="4">
    <source>
        <dbReference type="ARBA" id="ARBA00022989"/>
    </source>
</evidence>
<comment type="similarity">
    <text evidence="2">Belongs to the CDC50/LEM3 family.</text>
</comment>
<evidence type="ECO:0000313" key="6">
    <source>
        <dbReference type="EMBL" id="VDN16233.1"/>
    </source>
</evidence>
<dbReference type="OrthoDB" id="340608at2759"/>
<sequence>MITAVTGTNTFEVKLVTKKDSSTPVNEVLPMSFKNIAWPSDRDKKFGKPTSWVGTIKPDSWPKPAYEYSPDAYRGFSQLLVWMRIAALPNFRKNYADVPAEGVFSEGLPAGNYTLRVNYCKWKFGNC</sequence>
<evidence type="ECO:0000256" key="5">
    <source>
        <dbReference type="ARBA" id="ARBA00023136"/>
    </source>
</evidence>
<gene>
    <name evidence="6" type="ORF">DILT_LOCUS12064</name>
</gene>
<keyword evidence="4" id="KW-1133">Transmembrane helix</keyword>
<dbReference type="AlphaFoldDB" id="A0A3P7LYV8"/>